<feature type="transmembrane region" description="Helical" evidence="1">
    <location>
        <begin position="12"/>
        <end position="35"/>
    </location>
</feature>
<dbReference type="NCBIfam" id="NF033411">
    <property type="entry name" value="small_mem_YnhF"/>
    <property type="match status" value="1"/>
</dbReference>
<dbReference type="HOGENOM" id="CLU_213449_0_0_6"/>
<keyword evidence="1" id="KW-0472">Membrane</keyword>
<evidence type="ECO:0000313" key="3">
    <source>
        <dbReference type="Proteomes" id="UP000030071"/>
    </source>
</evidence>
<dbReference type="STRING" id="1051646.IX91_10145"/>
<dbReference type="EMBL" id="CP009354">
    <property type="protein sequence ID" value="AIW14560.1"/>
    <property type="molecule type" value="Genomic_DNA"/>
</dbReference>
<reference evidence="2 3" key="1">
    <citation type="submission" date="2014-08" db="EMBL/GenBank/DDBJ databases">
        <title>First Complete Genome Sequence of the Shellfish Pathogen Vibrio tubiashii.</title>
        <authorList>
            <person name="Richards G.P."/>
            <person name="Needleman D.S."/>
            <person name="Watson M.A."/>
            <person name="Bono J.L."/>
        </authorList>
    </citation>
    <scope>NUCLEOTIDE SEQUENCE [LARGE SCALE GENOMIC DNA]</scope>
    <source>
        <strain evidence="2 3">ATCC 19109</strain>
    </source>
</reference>
<organism evidence="2 3">
    <name type="scientific">Vibrio tubiashii ATCC 19109</name>
    <dbReference type="NCBI Taxonomy" id="1051646"/>
    <lineage>
        <taxon>Bacteria</taxon>
        <taxon>Pseudomonadati</taxon>
        <taxon>Pseudomonadota</taxon>
        <taxon>Gammaproteobacteria</taxon>
        <taxon>Vibrionales</taxon>
        <taxon>Vibrionaceae</taxon>
        <taxon>Vibrio</taxon>
        <taxon>Vibrio oreintalis group</taxon>
    </lineage>
</organism>
<dbReference type="InterPro" id="IPR047743">
    <property type="entry name" value="YnhF-like"/>
</dbReference>
<name>A0A0A0SDJ4_9VIBR</name>
<evidence type="ECO:0000256" key="1">
    <source>
        <dbReference type="SAM" id="Phobius"/>
    </source>
</evidence>
<keyword evidence="1" id="KW-0812">Transmembrane</keyword>
<proteinExistence type="predicted"/>
<gene>
    <name evidence="2" type="ORF">IX91_10145</name>
</gene>
<dbReference type="AlphaFoldDB" id="A0A0A0SDJ4"/>
<accession>A0A0A0SDJ4</accession>
<keyword evidence="1" id="KW-1133">Transmembrane helix</keyword>
<evidence type="ECO:0000313" key="2">
    <source>
        <dbReference type="EMBL" id="AIW14560.1"/>
    </source>
</evidence>
<dbReference type="KEGG" id="vtu:IX91_10145"/>
<dbReference type="PATRIC" id="fig|1051646.9.peg.2017"/>
<dbReference type="Proteomes" id="UP000030071">
    <property type="component" value="Chromosome 1"/>
</dbReference>
<protein>
    <submittedName>
        <fullName evidence="2">Membrane protein</fullName>
    </submittedName>
</protein>
<sequence>MLHNKEVSMEHNLKFALVITAVIFAVLLGFGITAITTA</sequence>